<dbReference type="GO" id="GO:0005524">
    <property type="term" value="F:ATP binding"/>
    <property type="evidence" value="ECO:0007669"/>
    <property type="project" value="UniProtKB-KW"/>
</dbReference>
<dbReference type="NCBIfam" id="TIGR01510">
    <property type="entry name" value="coaD_prev_kdtB"/>
    <property type="match status" value="1"/>
</dbReference>
<dbReference type="EMBL" id="MAYW01000081">
    <property type="protein sequence ID" value="ODS32031.1"/>
    <property type="molecule type" value="Genomic_DNA"/>
</dbReference>
<comment type="subcellular location">
    <subcellularLocation>
        <location evidence="9">Cytoplasm</location>
    </subcellularLocation>
</comment>
<keyword evidence="5 9" id="KW-0067">ATP-binding</keyword>
<feature type="binding site" evidence="9">
    <location>
        <begin position="14"/>
        <end position="15"/>
    </location>
    <ligand>
        <name>ATP</name>
        <dbReference type="ChEBI" id="CHEBI:30616"/>
    </ligand>
</feature>
<name>A0A1E3X8S6_9BACT</name>
<dbReference type="PATRIC" id="fig|1872076.5.peg.3371"/>
<dbReference type="EC" id="2.7.7.3" evidence="9"/>
<evidence type="ECO:0000256" key="9">
    <source>
        <dbReference type="HAMAP-Rule" id="MF_00151"/>
    </source>
</evidence>
<feature type="binding site" evidence="9">
    <location>
        <position position="103"/>
    </location>
    <ligand>
        <name>ATP</name>
        <dbReference type="ChEBI" id="CHEBI:30616"/>
    </ligand>
</feature>
<evidence type="ECO:0000256" key="6">
    <source>
        <dbReference type="ARBA" id="ARBA00022842"/>
    </source>
</evidence>
<dbReference type="GO" id="GO:0004595">
    <property type="term" value="F:pantetheine-phosphate adenylyltransferase activity"/>
    <property type="evidence" value="ECO:0007669"/>
    <property type="project" value="UniProtKB-UniRule"/>
</dbReference>
<comment type="similarity">
    <text evidence="9">Belongs to the bacterial CoaD family.</text>
</comment>
<evidence type="ECO:0000259" key="10">
    <source>
        <dbReference type="Pfam" id="PF01467"/>
    </source>
</evidence>
<keyword evidence="7 9" id="KW-0173">Coenzyme A biosynthesis</keyword>
<feature type="binding site" evidence="9">
    <location>
        <position position="14"/>
    </location>
    <ligand>
        <name>substrate</name>
    </ligand>
</feature>
<keyword evidence="3 9" id="KW-0548">Nucleotidyltransferase</keyword>
<comment type="caution">
    <text evidence="11">The sequence shown here is derived from an EMBL/GenBank/DDBJ whole genome shotgun (WGS) entry which is preliminary data.</text>
</comment>
<dbReference type="InterPro" id="IPR004821">
    <property type="entry name" value="Cyt_trans-like"/>
</dbReference>
<dbReference type="GO" id="GO:0015937">
    <property type="term" value="P:coenzyme A biosynthetic process"/>
    <property type="evidence" value="ECO:0007669"/>
    <property type="project" value="UniProtKB-UniRule"/>
</dbReference>
<feature type="binding site" evidence="9">
    <location>
        <position position="78"/>
    </location>
    <ligand>
        <name>substrate</name>
    </ligand>
</feature>
<dbReference type="PANTHER" id="PTHR21342">
    <property type="entry name" value="PHOSPHOPANTETHEINE ADENYLYLTRANSFERASE"/>
    <property type="match status" value="1"/>
</dbReference>
<comment type="pathway">
    <text evidence="9">Cofactor biosynthesis; coenzyme A biosynthesis; CoA from (R)-pantothenate: step 4/5.</text>
</comment>
<evidence type="ECO:0000256" key="4">
    <source>
        <dbReference type="ARBA" id="ARBA00022741"/>
    </source>
</evidence>
<dbReference type="AlphaFoldDB" id="A0A1E3X8S6"/>
<dbReference type="Proteomes" id="UP000094056">
    <property type="component" value="Unassembled WGS sequence"/>
</dbReference>
<dbReference type="PANTHER" id="PTHR21342:SF1">
    <property type="entry name" value="PHOSPHOPANTETHEINE ADENYLYLTRANSFERASE"/>
    <property type="match status" value="1"/>
</dbReference>
<dbReference type="CDD" id="cd02163">
    <property type="entry name" value="PPAT"/>
    <property type="match status" value="1"/>
</dbReference>
<evidence type="ECO:0000256" key="8">
    <source>
        <dbReference type="ARBA" id="ARBA00029346"/>
    </source>
</evidence>
<evidence type="ECO:0000313" key="11">
    <source>
        <dbReference type="EMBL" id="ODS32031.1"/>
    </source>
</evidence>
<comment type="subunit">
    <text evidence="9">Homohexamer.</text>
</comment>
<gene>
    <name evidence="9" type="primary">coaD</name>
    <name evidence="11" type="ORF">SCARUB_02851</name>
</gene>
<dbReference type="NCBIfam" id="TIGR00125">
    <property type="entry name" value="cyt_tran_rel"/>
    <property type="match status" value="1"/>
</dbReference>
<dbReference type="SUPFAM" id="SSF52374">
    <property type="entry name" value="Nucleotidylyl transferase"/>
    <property type="match status" value="1"/>
</dbReference>
<feature type="site" description="Transition state stabilizer" evidence="9">
    <location>
        <position position="22"/>
    </location>
</feature>
<comment type="cofactor">
    <cofactor evidence="9">
        <name>Mg(2+)</name>
        <dbReference type="ChEBI" id="CHEBI:18420"/>
    </cofactor>
</comment>
<accession>A0A1E3X8S6</accession>
<proteinExistence type="inferred from homology"/>
<dbReference type="UniPathway" id="UPA00241">
    <property type="reaction ID" value="UER00355"/>
</dbReference>
<feature type="binding site" evidence="9">
    <location>
        <begin position="93"/>
        <end position="95"/>
    </location>
    <ligand>
        <name>ATP</name>
        <dbReference type="ChEBI" id="CHEBI:30616"/>
    </ligand>
</feature>
<evidence type="ECO:0000256" key="3">
    <source>
        <dbReference type="ARBA" id="ARBA00022695"/>
    </source>
</evidence>
<evidence type="ECO:0000256" key="7">
    <source>
        <dbReference type="ARBA" id="ARBA00022993"/>
    </source>
</evidence>
<dbReference type="InterPro" id="IPR001980">
    <property type="entry name" value="PPAT"/>
</dbReference>
<keyword evidence="6 9" id="KW-0460">Magnesium</keyword>
<evidence type="ECO:0000256" key="2">
    <source>
        <dbReference type="ARBA" id="ARBA00022679"/>
    </source>
</evidence>
<dbReference type="Pfam" id="PF01467">
    <property type="entry name" value="CTP_transf_like"/>
    <property type="match status" value="1"/>
</dbReference>
<keyword evidence="2 9" id="KW-0808">Transferase</keyword>
<dbReference type="PRINTS" id="PR01020">
    <property type="entry name" value="LPSBIOSNTHSS"/>
</dbReference>
<keyword evidence="1 9" id="KW-0963">Cytoplasm</keyword>
<sequence length="171" mass="19765">MQEYIMRKAVYPGTFDPVTYGHLDVIKRGSKIFDELIVAVGHNPLKEPLFTISERMDMISKNTGKIPNIKVDRFEGMLIDYMREMQTNVILRGIRTVSDFEYEFQRALTNRVLKTDIETVFIMTSQEYSFLNSSLIKEAVSLGGNISMFVPSEVEKLLQKKFTPLQERNGR</sequence>
<feature type="binding site" evidence="9">
    <location>
        <position position="22"/>
    </location>
    <ligand>
        <name>ATP</name>
        <dbReference type="ChEBI" id="CHEBI:30616"/>
    </ligand>
</feature>
<dbReference type="Gene3D" id="3.40.50.620">
    <property type="entry name" value="HUPs"/>
    <property type="match status" value="1"/>
</dbReference>
<comment type="catalytic activity">
    <reaction evidence="8 9">
        <text>(R)-4'-phosphopantetheine + ATP + H(+) = 3'-dephospho-CoA + diphosphate</text>
        <dbReference type="Rhea" id="RHEA:19801"/>
        <dbReference type="ChEBI" id="CHEBI:15378"/>
        <dbReference type="ChEBI" id="CHEBI:30616"/>
        <dbReference type="ChEBI" id="CHEBI:33019"/>
        <dbReference type="ChEBI" id="CHEBI:57328"/>
        <dbReference type="ChEBI" id="CHEBI:61723"/>
        <dbReference type="EC" id="2.7.7.3"/>
    </reaction>
</comment>
<comment type="function">
    <text evidence="9">Reversibly transfers an adenylyl group from ATP to 4'-phosphopantetheine, yielding dephospho-CoA (dPCoA) and pyrophosphate.</text>
</comment>
<protein>
    <recommendedName>
        <fullName evidence="9">Phosphopantetheine adenylyltransferase</fullName>
        <ecNumber evidence="9">2.7.7.3</ecNumber>
    </recommendedName>
    <alternativeName>
        <fullName evidence="9">Dephospho-CoA pyrophosphorylase</fullName>
    </alternativeName>
    <alternativeName>
        <fullName evidence="9">Pantetheine-phosphate adenylyltransferase</fullName>
        <shortName evidence="9">PPAT</shortName>
    </alternativeName>
</protein>
<keyword evidence="4 9" id="KW-0547">Nucleotide-binding</keyword>
<evidence type="ECO:0000256" key="1">
    <source>
        <dbReference type="ARBA" id="ARBA00022490"/>
    </source>
</evidence>
<dbReference type="HAMAP" id="MF_00151">
    <property type="entry name" value="PPAT_bact"/>
    <property type="match status" value="1"/>
</dbReference>
<feature type="binding site" evidence="9">
    <location>
        <begin position="128"/>
        <end position="134"/>
    </location>
    <ligand>
        <name>ATP</name>
        <dbReference type="ChEBI" id="CHEBI:30616"/>
    </ligand>
</feature>
<feature type="binding site" evidence="9">
    <location>
        <position position="92"/>
    </location>
    <ligand>
        <name>substrate</name>
    </ligand>
</feature>
<evidence type="ECO:0000256" key="5">
    <source>
        <dbReference type="ARBA" id="ARBA00022840"/>
    </source>
</evidence>
<dbReference type="GO" id="GO:0005737">
    <property type="term" value="C:cytoplasm"/>
    <property type="evidence" value="ECO:0007669"/>
    <property type="project" value="UniProtKB-SubCell"/>
</dbReference>
<evidence type="ECO:0000313" key="12">
    <source>
        <dbReference type="Proteomes" id="UP000094056"/>
    </source>
</evidence>
<organism evidence="11 12">
    <name type="scientific">Candidatus Scalindua rubra</name>
    <dbReference type="NCBI Taxonomy" id="1872076"/>
    <lineage>
        <taxon>Bacteria</taxon>
        <taxon>Pseudomonadati</taxon>
        <taxon>Planctomycetota</taxon>
        <taxon>Candidatus Brocadiia</taxon>
        <taxon>Candidatus Brocadiales</taxon>
        <taxon>Candidatus Scalinduaceae</taxon>
        <taxon>Candidatus Scalindua</taxon>
    </lineage>
</organism>
<dbReference type="InterPro" id="IPR014729">
    <property type="entry name" value="Rossmann-like_a/b/a_fold"/>
</dbReference>
<feature type="binding site" evidence="9">
    <location>
        <position position="46"/>
    </location>
    <ligand>
        <name>substrate</name>
    </ligand>
</feature>
<reference evidence="11 12" key="1">
    <citation type="submission" date="2016-07" db="EMBL/GenBank/DDBJ databases">
        <title>Draft genome of Scalindua rubra, obtained from a brine-seawater interface in the Red Sea, sheds light on salt adaptation in anammox bacteria.</title>
        <authorList>
            <person name="Speth D.R."/>
            <person name="Lagkouvardos I."/>
            <person name="Wang Y."/>
            <person name="Qian P.-Y."/>
            <person name="Dutilh B.E."/>
            <person name="Jetten M.S."/>
        </authorList>
    </citation>
    <scope>NUCLEOTIDE SEQUENCE [LARGE SCALE GENOMIC DNA]</scope>
    <source>
        <strain evidence="11">BSI-1</strain>
    </source>
</reference>
<feature type="domain" description="Cytidyltransferase-like" evidence="10">
    <location>
        <begin position="10"/>
        <end position="138"/>
    </location>
</feature>